<evidence type="ECO:0000256" key="5">
    <source>
        <dbReference type="ARBA" id="ARBA00022840"/>
    </source>
</evidence>
<dbReference type="InterPro" id="IPR011009">
    <property type="entry name" value="Kinase-like_dom_sf"/>
</dbReference>
<keyword evidence="4" id="KW-0418">Kinase</keyword>
<keyword evidence="5" id="KW-0067">ATP-binding</keyword>
<keyword evidence="3" id="KW-0547">Nucleotide-binding</keyword>
<dbReference type="Gene3D" id="1.10.510.10">
    <property type="entry name" value="Transferase(Phosphotransferase) domain 1"/>
    <property type="match status" value="1"/>
</dbReference>
<feature type="domain" description="Protein kinase" evidence="7">
    <location>
        <begin position="25"/>
        <end position="309"/>
    </location>
</feature>
<dbReference type="PANTHER" id="PTHR24346">
    <property type="entry name" value="MAP/MICROTUBULE AFFINITY-REGULATING KINASE"/>
    <property type="match status" value="1"/>
</dbReference>
<organism evidence="8 9">
    <name type="scientific">Coccomyxa viridis</name>
    <dbReference type="NCBI Taxonomy" id="1274662"/>
    <lineage>
        <taxon>Eukaryota</taxon>
        <taxon>Viridiplantae</taxon>
        <taxon>Chlorophyta</taxon>
        <taxon>core chlorophytes</taxon>
        <taxon>Trebouxiophyceae</taxon>
        <taxon>Trebouxiophyceae incertae sedis</taxon>
        <taxon>Coccomyxaceae</taxon>
        <taxon>Coccomyxa</taxon>
    </lineage>
</organism>
<keyword evidence="1" id="KW-0723">Serine/threonine-protein kinase</keyword>
<keyword evidence="2" id="KW-0808">Transferase</keyword>
<feature type="region of interest" description="Disordered" evidence="6">
    <location>
        <begin position="1"/>
        <end position="20"/>
    </location>
</feature>
<dbReference type="SUPFAM" id="SSF56112">
    <property type="entry name" value="Protein kinase-like (PK-like)"/>
    <property type="match status" value="1"/>
</dbReference>
<dbReference type="Pfam" id="PF00069">
    <property type="entry name" value="Pkinase"/>
    <property type="match status" value="1"/>
</dbReference>
<reference evidence="8 9" key="1">
    <citation type="submission" date="2024-06" db="EMBL/GenBank/DDBJ databases">
        <authorList>
            <person name="Kraege A."/>
            <person name="Thomma B."/>
        </authorList>
    </citation>
    <scope>NUCLEOTIDE SEQUENCE [LARGE SCALE GENOMIC DNA]</scope>
</reference>
<dbReference type="PANTHER" id="PTHR24346:SF82">
    <property type="entry name" value="KP78A-RELATED"/>
    <property type="match status" value="1"/>
</dbReference>
<dbReference type="PROSITE" id="PS50011">
    <property type="entry name" value="PROTEIN_KINASE_DOM"/>
    <property type="match status" value="1"/>
</dbReference>
<evidence type="ECO:0000256" key="2">
    <source>
        <dbReference type="ARBA" id="ARBA00022679"/>
    </source>
</evidence>
<proteinExistence type="predicted"/>
<dbReference type="EMBL" id="CAXHTA020000001">
    <property type="protein sequence ID" value="CAL5218807.1"/>
    <property type="molecule type" value="Genomic_DNA"/>
</dbReference>
<sequence>MTAAAAVNGSHKASKPPPLNHLASHRAVKAIGRGAVADTWLFMDKKRNRLVAVKLFQRPLAHALRDSTVREITVQAELGPGHINLINVYELILSDDYLGLVMEYAQGGSLTAHVAERWGIASPGKLVMDEDEARYFFRQFIHAVDYCHKHNTTHRDLKLDNTLLDGQKPPFLKICDFGFASHFDAKLTEHLGTPEYMSPELLKNQSKDGSPAKAYDPRSVDVWASGVMLIVSLCGAFPFDHTRAHEGFTDDQELDLWLQEVNKTWIESPFIRDNRDALSKEVTDLLNRIFVVDPQKRITVPQIMEHPWYTKDLTPSHQKVLDKLLHEQAQVDEYLAHRNLDQKNVEERNKRIIEMVDKACTKGEKSGTHVRPLQALNLVHDGCERLDLTDQAVLAENSQHSVEDHATVADRAAGLDKAKSGKLHESDSMKAMSSLTK</sequence>
<evidence type="ECO:0000256" key="4">
    <source>
        <dbReference type="ARBA" id="ARBA00022777"/>
    </source>
</evidence>
<accession>A0ABP1FMQ2</accession>
<evidence type="ECO:0000259" key="7">
    <source>
        <dbReference type="PROSITE" id="PS50011"/>
    </source>
</evidence>
<evidence type="ECO:0000313" key="8">
    <source>
        <dbReference type="EMBL" id="CAL5218807.1"/>
    </source>
</evidence>
<evidence type="ECO:0000313" key="9">
    <source>
        <dbReference type="Proteomes" id="UP001497392"/>
    </source>
</evidence>
<evidence type="ECO:0000256" key="3">
    <source>
        <dbReference type="ARBA" id="ARBA00022741"/>
    </source>
</evidence>
<protein>
    <submittedName>
        <fullName evidence="8">G533 protein</fullName>
    </submittedName>
</protein>
<dbReference type="InterPro" id="IPR000719">
    <property type="entry name" value="Prot_kinase_dom"/>
</dbReference>
<evidence type="ECO:0000256" key="1">
    <source>
        <dbReference type="ARBA" id="ARBA00022527"/>
    </source>
</evidence>
<comment type="caution">
    <text evidence="8">The sequence shown here is derived from an EMBL/GenBank/DDBJ whole genome shotgun (WGS) entry which is preliminary data.</text>
</comment>
<feature type="compositionally biased region" description="Basic and acidic residues" evidence="6">
    <location>
        <begin position="416"/>
        <end position="428"/>
    </location>
</feature>
<feature type="region of interest" description="Disordered" evidence="6">
    <location>
        <begin position="416"/>
        <end position="437"/>
    </location>
</feature>
<keyword evidence="9" id="KW-1185">Reference proteome</keyword>
<dbReference type="SMART" id="SM00220">
    <property type="entry name" value="S_TKc"/>
    <property type="match status" value="1"/>
</dbReference>
<evidence type="ECO:0000256" key="6">
    <source>
        <dbReference type="SAM" id="MobiDB-lite"/>
    </source>
</evidence>
<dbReference type="Proteomes" id="UP001497392">
    <property type="component" value="Unassembled WGS sequence"/>
</dbReference>
<gene>
    <name evidence="8" type="primary">g533</name>
    <name evidence="8" type="ORF">VP750_LOCUS466</name>
</gene>
<name>A0ABP1FMQ2_9CHLO</name>